<feature type="transmembrane region" description="Helical" evidence="1">
    <location>
        <begin position="6"/>
        <end position="27"/>
    </location>
</feature>
<evidence type="ECO:0000256" key="1">
    <source>
        <dbReference type="SAM" id="Phobius"/>
    </source>
</evidence>
<dbReference type="InterPro" id="IPR036259">
    <property type="entry name" value="MFS_trans_sf"/>
</dbReference>
<dbReference type="AlphaFoldDB" id="X1IIN8"/>
<protein>
    <recommendedName>
        <fullName evidence="2">Major facilitator superfamily (MFS) profile domain-containing protein</fullName>
    </recommendedName>
</protein>
<feature type="transmembrane region" description="Helical" evidence="1">
    <location>
        <begin position="39"/>
        <end position="57"/>
    </location>
</feature>
<dbReference type="GO" id="GO:0022857">
    <property type="term" value="F:transmembrane transporter activity"/>
    <property type="evidence" value="ECO:0007669"/>
    <property type="project" value="InterPro"/>
</dbReference>
<proteinExistence type="predicted"/>
<dbReference type="SUPFAM" id="SSF103473">
    <property type="entry name" value="MFS general substrate transporter"/>
    <property type="match status" value="1"/>
</dbReference>
<reference evidence="3" key="1">
    <citation type="journal article" date="2014" name="Front. Microbiol.">
        <title>High frequency of phylogenetically diverse reductive dehalogenase-homologous genes in deep subseafloor sedimentary metagenomes.</title>
        <authorList>
            <person name="Kawai M."/>
            <person name="Futagami T."/>
            <person name="Toyoda A."/>
            <person name="Takaki Y."/>
            <person name="Nishi S."/>
            <person name="Hori S."/>
            <person name="Arai W."/>
            <person name="Tsubouchi T."/>
            <person name="Morono Y."/>
            <person name="Uchiyama I."/>
            <person name="Ito T."/>
            <person name="Fujiyama A."/>
            <person name="Inagaki F."/>
            <person name="Takami H."/>
        </authorList>
    </citation>
    <scope>NUCLEOTIDE SEQUENCE</scope>
    <source>
        <strain evidence="3">Expedition CK06-06</strain>
    </source>
</reference>
<sequence length="71" mass="7792">MDLEISPTNAASVLGAIGGVSIIGRFIMGSAGDRIGHKLAMTICFVILVVALFWLQFAKELWMLYLFVVIY</sequence>
<evidence type="ECO:0000259" key="2">
    <source>
        <dbReference type="PROSITE" id="PS50850"/>
    </source>
</evidence>
<keyword evidence="1" id="KW-0472">Membrane</keyword>
<keyword evidence="1" id="KW-0812">Transmembrane</keyword>
<dbReference type="PROSITE" id="PS50850">
    <property type="entry name" value="MFS"/>
    <property type="match status" value="1"/>
</dbReference>
<dbReference type="Gene3D" id="1.20.1250.20">
    <property type="entry name" value="MFS general substrate transporter like domains"/>
    <property type="match status" value="1"/>
</dbReference>
<evidence type="ECO:0000313" key="3">
    <source>
        <dbReference type="EMBL" id="GAH65959.1"/>
    </source>
</evidence>
<organism evidence="3">
    <name type="scientific">marine sediment metagenome</name>
    <dbReference type="NCBI Taxonomy" id="412755"/>
    <lineage>
        <taxon>unclassified sequences</taxon>
        <taxon>metagenomes</taxon>
        <taxon>ecological metagenomes</taxon>
    </lineage>
</organism>
<feature type="non-terminal residue" evidence="3">
    <location>
        <position position="71"/>
    </location>
</feature>
<keyword evidence="1" id="KW-1133">Transmembrane helix</keyword>
<name>X1IIN8_9ZZZZ</name>
<gene>
    <name evidence="3" type="ORF">S03H2_48636</name>
</gene>
<dbReference type="EMBL" id="BARU01030677">
    <property type="protein sequence ID" value="GAH65959.1"/>
    <property type="molecule type" value="Genomic_DNA"/>
</dbReference>
<dbReference type="InterPro" id="IPR020846">
    <property type="entry name" value="MFS_dom"/>
</dbReference>
<comment type="caution">
    <text evidence="3">The sequence shown here is derived from an EMBL/GenBank/DDBJ whole genome shotgun (WGS) entry which is preliminary data.</text>
</comment>
<accession>X1IIN8</accession>
<feature type="domain" description="Major facilitator superfamily (MFS) profile" evidence="2">
    <location>
        <begin position="1"/>
        <end position="71"/>
    </location>
</feature>